<dbReference type="Pfam" id="PF00582">
    <property type="entry name" value="Usp"/>
    <property type="match status" value="1"/>
</dbReference>
<accession>A0A941F172</accession>
<evidence type="ECO:0000313" key="5">
    <source>
        <dbReference type="Proteomes" id="UP000679220"/>
    </source>
</evidence>
<dbReference type="CDD" id="cd00293">
    <property type="entry name" value="USP-like"/>
    <property type="match status" value="1"/>
</dbReference>
<reference evidence="4" key="2">
    <citation type="submission" date="2021-04" db="EMBL/GenBank/DDBJ databases">
        <authorList>
            <person name="Zhang T."/>
            <person name="Zhang Y."/>
            <person name="Lu D."/>
            <person name="Zuo D."/>
            <person name="Du Z."/>
        </authorList>
    </citation>
    <scope>NUCLEOTIDE SEQUENCE</scope>
    <source>
        <strain evidence="4">JR1</strain>
    </source>
</reference>
<dbReference type="InterPro" id="IPR006016">
    <property type="entry name" value="UspA"/>
</dbReference>
<dbReference type="SUPFAM" id="SSF52402">
    <property type="entry name" value="Adenine nucleotide alpha hydrolases-like"/>
    <property type="match status" value="2"/>
</dbReference>
<comment type="similarity">
    <text evidence="1">Belongs to the universal stress protein A family.</text>
</comment>
<organism evidence="4 5">
    <name type="scientific">Carboxylicivirga sediminis</name>
    <dbReference type="NCBI Taxonomy" id="2006564"/>
    <lineage>
        <taxon>Bacteria</taxon>
        <taxon>Pseudomonadati</taxon>
        <taxon>Bacteroidota</taxon>
        <taxon>Bacteroidia</taxon>
        <taxon>Marinilabiliales</taxon>
        <taxon>Marinilabiliaceae</taxon>
        <taxon>Carboxylicivirga</taxon>
    </lineage>
</organism>
<dbReference type="Pfam" id="PF09413">
    <property type="entry name" value="DUF2007"/>
    <property type="match status" value="1"/>
</dbReference>
<feature type="domain" description="DUF2007" evidence="3">
    <location>
        <begin position="16"/>
        <end position="63"/>
    </location>
</feature>
<keyword evidence="5" id="KW-1185">Reference proteome</keyword>
<dbReference type="AlphaFoldDB" id="A0A941F172"/>
<dbReference type="Proteomes" id="UP000679220">
    <property type="component" value="Unassembled WGS sequence"/>
</dbReference>
<dbReference type="PANTHER" id="PTHR46268">
    <property type="entry name" value="STRESS RESPONSE PROTEIN NHAX"/>
    <property type="match status" value="1"/>
</dbReference>
<name>A0A941F172_9BACT</name>
<reference evidence="4" key="1">
    <citation type="journal article" date="2018" name="Int. J. Syst. Evol. Microbiol.">
        <title>Carboxylicivirga sediminis sp. nov., isolated from coastal sediment.</title>
        <authorList>
            <person name="Wang F.Q."/>
            <person name="Ren L.H."/>
            <person name="Zou R.J."/>
            <person name="Sun Y.Z."/>
            <person name="Liu X.J."/>
            <person name="Jiang F."/>
            <person name="Liu L.J."/>
        </authorList>
    </citation>
    <scope>NUCLEOTIDE SEQUENCE</scope>
    <source>
        <strain evidence="4">JR1</strain>
    </source>
</reference>
<proteinExistence type="inferred from homology"/>
<dbReference type="PRINTS" id="PR01438">
    <property type="entry name" value="UNVRSLSTRESS"/>
</dbReference>
<gene>
    <name evidence="4" type="ORF">KDU71_03100</name>
</gene>
<protein>
    <submittedName>
        <fullName evidence="4">Universal stress protein</fullName>
    </submittedName>
</protein>
<dbReference type="InterPro" id="IPR006015">
    <property type="entry name" value="Universal_stress_UspA"/>
</dbReference>
<dbReference type="InterPro" id="IPR018551">
    <property type="entry name" value="DUF2007"/>
</dbReference>
<evidence type="ECO:0000259" key="2">
    <source>
        <dbReference type="Pfam" id="PF00582"/>
    </source>
</evidence>
<sequence>MEEKIITLAVLSFERAHILKTLLEAEGIESFLENTNLIQGAVSTGVKIRISESSLERAMPVLEGMMLEEMEPVEVENIPPRILLPIDFSDYSRKAAEFALDWAQELNAELTVFHTYFNPIISTMPFSDTFAYEVNTEEMVMELEEKAREGMEEMKAYLNQKNEQLEKPVSLKMELVRGIAEDEIVKYSKVYRPLVIIMGTRGADRKAADLIGSVTAEVMETAKVPVLAIPEDFEYTGLGALKNILYATDFQEADFRSLEKLEQLVRPLKMMVTCGHVSSKEHSQWDEVRMAGLREHIKANYDENLVKCDLIEHEDLFVGIESYVRDNHINMLSFTRRRRNLISRIINPNLAKKMLFHSTTPLLVFND</sequence>
<dbReference type="Gene3D" id="3.40.50.12370">
    <property type="match status" value="1"/>
</dbReference>
<dbReference type="RefSeq" id="WP_212188436.1">
    <property type="nucleotide sequence ID" value="NZ_JAGTAR010000003.1"/>
</dbReference>
<dbReference type="PANTHER" id="PTHR46268:SF6">
    <property type="entry name" value="UNIVERSAL STRESS PROTEIN UP12"/>
    <property type="match status" value="1"/>
</dbReference>
<evidence type="ECO:0000256" key="1">
    <source>
        <dbReference type="ARBA" id="ARBA00008791"/>
    </source>
</evidence>
<feature type="domain" description="UspA" evidence="2">
    <location>
        <begin position="81"/>
        <end position="230"/>
    </location>
</feature>
<evidence type="ECO:0000259" key="3">
    <source>
        <dbReference type="Pfam" id="PF09413"/>
    </source>
</evidence>
<evidence type="ECO:0000313" key="4">
    <source>
        <dbReference type="EMBL" id="MBR8534532.1"/>
    </source>
</evidence>
<comment type="caution">
    <text evidence="4">The sequence shown here is derived from an EMBL/GenBank/DDBJ whole genome shotgun (WGS) entry which is preliminary data.</text>
</comment>
<dbReference type="EMBL" id="JAGTAR010000003">
    <property type="protein sequence ID" value="MBR8534532.1"/>
    <property type="molecule type" value="Genomic_DNA"/>
</dbReference>